<dbReference type="AlphaFoldDB" id="A0A8B6D8V1"/>
<dbReference type="EMBL" id="UYJE01003124">
    <property type="protein sequence ID" value="VDI16800.1"/>
    <property type="molecule type" value="Genomic_DNA"/>
</dbReference>
<evidence type="ECO:0000313" key="3">
    <source>
        <dbReference type="Proteomes" id="UP000596742"/>
    </source>
</evidence>
<keyword evidence="3" id="KW-1185">Reference proteome</keyword>
<protein>
    <submittedName>
        <fullName evidence="2">Uncharacterized protein</fullName>
    </submittedName>
</protein>
<name>A0A8B6D8V1_MYTGA</name>
<gene>
    <name evidence="2" type="ORF">MGAL_10B015438</name>
</gene>
<proteinExistence type="predicted"/>
<reference evidence="2" key="1">
    <citation type="submission" date="2018-11" db="EMBL/GenBank/DDBJ databases">
        <authorList>
            <person name="Alioto T."/>
            <person name="Alioto T."/>
        </authorList>
    </citation>
    <scope>NUCLEOTIDE SEQUENCE</scope>
</reference>
<evidence type="ECO:0000256" key="1">
    <source>
        <dbReference type="SAM" id="Phobius"/>
    </source>
</evidence>
<accession>A0A8B6D8V1</accession>
<organism evidence="2 3">
    <name type="scientific">Mytilus galloprovincialis</name>
    <name type="common">Mediterranean mussel</name>
    <dbReference type="NCBI Taxonomy" id="29158"/>
    <lineage>
        <taxon>Eukaryota</taxon>
        <taxon>Metazoa</taxon>
        <taxon>Spiralia</taxon>
        <taxon>Lophotrochozoa</taxon>
        <taxon>Mollusca</taxon>
        <taxon>Bivalvia</taxon>
        <taxon>Autobranchia</taxon>
        <taxon>Pteriomorphia</taxon>
        <taxon>Mytilida</taxon>
        <taxon>Mytiloidea</taxon>
        <taxon>Mytilidae</taxon>
        <taxon>Mytilinae</taxon>
        <taxon>Mytilus</taxon>
    </lineage>
</organism>
<comment type="caution">
    <text evidence="2">The sequence shown here is derived from an EMBL/GenBank/DDBJ whole genome shotgun (WGS) entry which is preliminary data.</text>
</comment>
<keyword evidence="1" id="KW-0472">Membrane</keyword>
<feature type="transmembrane region" description="Helical" evidence="1">
    <location>
        <begin position="46"/>
        <end position="67"/>
    </location>
</feature>
<dbReference type="Proteomes" id="UP000596742">
    <property type="component" value="Unassembled WGS sequence"/>
</dbReference>
<sequence>MSPTETTVSTSPTQEIVSISSIETKVMTTTSQDGIIPDEKSNPDAIFFYISIPILCVLLFILLVFVWKQKSKMRRRNRFNTMERNGLSTMSIRTNESVEAFPAENVLMTSDHDYHEPLSFQKIVTFYNPEY</sequence>
<keyword evidence="1" id="KW-0812">Transmembrane</keyword>
<dbReference type="OrthoDB" id="6162015at2759"/>
<keyword evidence="1" id="KW-1133">Transmembrane helix</keyword>
<evidence type="ECO:0000313" key="2">
    <source>
        <dbReference type="EMBL" id="VDI16800.1"/>
    </source>
</evidence>